<keyword evidence="6" id="KW-0732">Signal</keyword>
<accession>A0A9P1CJ14</accession>
<dbReference type="PROSITE" id="PS51471">
    <property type="entry name" value="FE2OG_OXY"/>
    <property type="match status" value="1"/>
</dbReference>
<dbReference type="OrthoDB" id="424934at2759"/>
<reference evidence="9 10" key="2">
    <citation type="submission" date="2024-05" db="EMBL/GenBank/DDBJ databases">
        <authorList>
            <person name="Chen Y."/>
            <person name="Shah S."/>
            <person name="Dougan E. K."/>
            <person name="Thang M."/>
            <person name="Chan C."/>
        </authorList>
    </citation>
    <scope>NUCLEOTIDE SEQUENCE [LARGE SCALE GENOMIC DNA]</scope>
</reference>
<dbReference type="EMBL" id="CAMXCT020001779">
    <property type="protein sequence ID" value="CAL1146359.1"/>
    <property type="molecule type" value="Genomic_DNA"/>
</dbReference>
<evidence type="ECO:0000259" key="7">
    <source>
        <dbReference type="PROSITE" id="PS51471"/>
    </source>
</evidence>
<reference evidence="8" key="1">
    <citation type="submission" date="2022-10" db="EMBL/GenBank/DDBJ databases">
        <authorList>
            <person name="Chen Y."/>
            <person name="Dougan E. K."/>
            <person name="Chan C."/>
            <person name="Rhodes N."/>
            <person name="Thang M."/>
        </authorList>
    </citation>
    <scope>NUCLEOTIDE SEQUENCE</scope>
</reference>
<evidence type="ECO:0000256" key="3">
    <source>
        <dbReference type="ARBA" id="ARBA00022964"/>
    </source>
</evidence>
<evidence type="ECO:0000256" key="6">
    <source>
        <dbReference type="SAM" id="SignalP"/>
    </source>
</evidence>
<name>A0A9P1CJ14_9DINO</name>
<dbReference type="InterPro" id="IPR044862">
    <property type="entry name" value="Pro_4_hyd_alph_FE2OG_OXY"/>
</dbReference>
<protein>
    <submittedName>
        <fullName evidence="9">2-oxoglutarate and iron-dependent oxygenase domain-containing protein 3</fullName>
    </submittedName>
</protein>
<evidence type="ECO:0000313" key="10">
    <source>
        <dbReference type="Proteomes" id="UP001152797"/>
    </source>
</evidence>
<gene>
    <name evidence="8" type="ORF">C1SCF055_LOCUS19773</name>
</gene>
<dbReference type="InterPro" id="IPR039210">
    <property type="entry name" value="OGFOD3"/>
</dbReference>
<dbReference type="GO" id="GO:0005506">
    <property type="term" value="F:iron ion binding"/>
    <property type="evidence" value="ECO:0007669"/>
    <property type="project" value="InterPro"/>
</dbReference>
<evidence type="ECO:0000256" key="1">
    <source>
        <dbReference type="ARBA" id="ARBA00001961"/>
    </source>
</evidence>
<feature type="chain" id="PRO_5043270513" evidence="6">
    <location>
        <begin position="23"/>
        <end position="390"/>
    </location>
</feature>
<sequence length="390" mass="43145">MALPWLLATTVLLAALLGALLGGHLAREAREDLLRDLDELEVSAKAPEVVADTERRAQVAYQRLFGDGRGLDGGAPMAWQHFHERYMAAALQEQVSNSLKGKHHFPAMLPGSLIAEEVRKKDAPETLDGQVEALLAQKRQHLAVARLMQEGKELQSFIPGPVPCASPLYEHVYSPIEGCSASNAMTKAPPCGRWEKENVATKDEVAAMQTNMLKAFQHLFHSGPMTSLAVDSSAWPLISKTLTQDLLERSRQAVSDALGGIDLFFSGALLVRLQIPPIDGEMQRNSSRGDEFSAHVDKANVASYDWSAILYLSTVGKDFEGGELLFLDEQKDSQLEPKEGQLVFFSSGLENVHRVRPMVRGRRLVLAMWFTCSQRHAHPDLHFMDRQTDS</sequence>
<keyword evidence="4" id="KW-0560">Oxidoreductase</keyword>
<dbReference type="InterPro" id="IPR006620">
    <property type="entry name" value="Pro_4_hyd_alph"/>
</dbReference>
<dbReference type="GO" id="GO:0031418">
    <property type="term" value="F:L-ascorbic acid binding"/>
    <property type="evidence" value="ECO:0007669"/>
    <property type="project" value="InterPro"/>
</dbReference>
<dbReference type="InterPro" id="IPR005123">
    <property type="entry name" value="Oxoglu/Fe-dep_dioxygenase_dom"/>
</dbReference>
<keyword evidence="3" id="KW-0223">Dioxygenase</keyword>
<dbReference type="EMBL" id="CAMXCT010001779">
    <property type="protein sequence ID" value="CAI3992984.1"/>
    <property type="molecule type" value="Genomic_DNA"/>
</dbReference>
<evidence type="ECO:0000256" key="2">
    <source>
        <dbReference type="ARBA" id="ARBA00022723"/>
    </source>
</evidence>
<dbReference type="PANTHER" id="PTHR14650:SF1">
    <property type="entry name" value="2-OXOGLUTARATE AND IRON-DEPENDENT OXYGENASE DOMAIN-CONTAINING PROTEIN 3"/>
    <property type="match status" value="1"/>
</dbReference>
<keyword evidence="10" id="KW-1185">Reference proteome</keyword>
<dbReference type="GO" id="GO:0051213">
    <property type="term" value="F:dioxygenase activity"/>
    <property type="evidence" value="ECO:0007669"/>
    <property type="project" value="UniProtKB-KW"/>
</dbReference>
<dbReference type="Pfam" id="PF13640">
    <property type="entry name" value="2OG-FeII_Oxy_3"/>
    <property type="match status" value="1"/>
</dbReference>
<feature type="domain" description="Fe2OG dioxygenase" evidence="7">
    <location>
        <begin position="274"/>
        <end position="372"/>
    </location>
</feature>
<evidence type="ECO:0000256" key="4">
    <source>
        <dbReference type="ARBA" id="ARBA00023002"/>
    </source>
</evidence>
<dbReference type="EMBL" id="CAMXCT030001779">
    <property type="protein sequence ID" value="CAL4780296.1"/>
    <property type="molecule type" value="Genomic_DNA"/>
</dbReference>
<feature type="signal peptide" evidence="6">
    <location>
        <begin position="1"/>
        <end position="22"/>
    </location>
</feature>
<dbReference type="GO" id="GO:0016020">
    <property type="term" value="C:membrane"/>
    <property type="evidence" value="ECO:0007669"/>
    <property type="project" value="TreeGrafter"/>
</dbReference>
<comment type="cofactor">
    <cofactor evidence="1">
        <name>L-ascorbate</name>
        <dbReference type="ChEBI" id="CHEBI:38290"/>
    </cofactor>
</comment>
<dbReference type="PANTHER" id="PTHR14650">
    <property type="entry name" value="PROLYL HYDROXYLASE-RELATED"/>
    <property type="match status" value="1"/>
</dbReference>
<keyword evidence="5" id="KW-0408">Iron</keyword>
<evidence type="ECO:0000256" key="5">
    <source>
        <dbReference type="ARBA" id="ARBA00023004"/>
    </source>
</evidence>
<dbReference type="Proteomes" id="UP001152797">
    <property type="component" value="Unassembled WGS sequence"/>
</dbReference>
<evidence type="ECO:0000313" key="8">
    <source>
        <dbReference type="EMBL" id="CAI3992984.1"/>
    </source>
</evidence>
<keyword evidence="2" id="KW-0479">Metal-binding</keyword>
<dbReference type="AlphaFoldDB" id="A0A9P1CJ14"/>
<organism evidence="8">
    <name type="scientific">Cladocopium goreaui</name>
    <dbReference type="NCBI Taxonomy" id="2562237"/>
    <lineage>
        <taxon>Eukaryota</taxon>
        <taxon>Sar</taxon>
        <taxon>Alveolata</taxon>
        <taxon>Dinophyceae</taxon>
        <taxon>Suessiales</taxon>
        <taxon>Symbiodiniaceae</taxon>
        <taxon>Cladocopium</taxon>
    </lineage>
</organism>
<dbReference type="GO" id="GO:0016705">
    <property type="term" value="F:oxidoreductase activity, acting on paired donors, with incorporation or reduction of molecular oxygen"/>
    <property type="evidence" value="ECO:0007669"/>
    <property type="project" value="InterPro"/>
</dbReference>
<dbReference type="Gene3D" id="2.60.120.620">
    <property type="entry name" value="q2cbj1_9rhob like domain"/>
    <property type="match status" value="1"/>
</dbReference>
<proteinExistence type="predicted"/>
<dbReference type="SMART" id="SM00702">
    <property type="entry name" value="P4Hc"/>
    <property type="match status" value="1"/>
</dbReference>
<comment type="caution">
    <text evidence="8">The sequence shown here is derived from an EMBL/GenBank/DDBJ whole genome shotgun (WGS) entry which is preliminary data.</text>
</comment>
<evidence type="ECO:0000313" key="9">
    <source>
        <dbReference type="EMBL" id="CAL4780296.1"/>
    </source>
</evidence>